<keyword evidence="1" id="KW-1133">Transmembrane helix</keyword>
<evidence type="ECO:0000313" key="2">
    <source>
        <dbReference type="EMBL" id="RDF11268.1"/>
    </source>
</evidence>
<gene>
    <name evidence="2" type="ORF">DPV92_03145</name>
</gene>
<proteinExistence type="predicted"/>
<accession>A0A369ZU38</accession>
<organism evidence="2 3">
    <name type="scientific">Haemophilus paraphrohaemolyticus</name>
    <dbReference type="NCBI Taxonomy" id="736"/>
    <lineage>
        <taxon>Bacteria</taxon>
        <taxon>Pseudomonadati</taxon>
        <taxon>Pseudomonadota</taxon>
        <taxon>Gammaproteobacteria</taxon>
        <taxon>Pasteurellales</taxon>
        <taxon>Pasteurellaceae</taxon>
        <taxon>Haemophilus</taxon>
    </lineage>
</organism>
<dbReference type="Proteomes" id="UP000253945">
    <property type="component" value="Unassembled WGS sequence"/>
</dbReference>
<evidence type="ECO:0000313" key="3">
    <source>
        <dbReference type="Proteomes" id="UP000253945"/>
    </source>
</evidence>
<dbReference type="AlphaFoldDB" id="A0A369ZU38"/>
<name>A0A369ZU38_9PAST</name>
<keyword evidence="1" id="KW-0472">Membrane</keyword>
<feature type="transmembrane region" description="Helical" evidence="1">
    <location>
        <begin position="43"/>
        <end position="68"/>
    </location>
</feature>
<dbReference type="RefSeq" id="WP_111353643.1">
    <property type="nucleotide sequence ID" value="NZ_QEQF01000002.1"/>
</dbReference>
<dbReference type="EMBL" id="QEQF01000002">
    <property type="protein sequence ID" value="RDF11268.1"/>
    <property type="molecule type" value="Genomic_DNA"/>
</dbReference>
<keyword evidence="1" id="KW-0812">Transmembrane</keyword>
<keyword evidence="3" id="KW-1185">Reference proteome</keyword>
<protein>
    <submittedName>
        <fullName evidence="2">Uncharacterized protein</fullName>
    </submittedName>
</protein>
<comment type="caution">
    <text evidence="2">The sequence shown here is derived from an EMBL/GenBank/DDBJ whole genome shotgun (WGS) entry which is preliminary data.</text>
</comment>
<evidence type="ECO:0000256" key="1">
    <source>
        <dbReference type="SAM" id="Phobius"/>
    </source>
</evidence>
<reference evidence="2 3" key="1">
    <citation type="submission" date="2018-05" db="EMBL/GenBank/DDBJ databases">
        <title>Draft Genome Sequences for a Diverse set of 7 Haemophilus Species.</title>
        <authorList>
            <person name="Nichols M."/>
            <person name="Topaz N."/>
            <person name="Wang X."/>
            <person name="Wang X."/>
            <person name="Boxrud D."/>
        </authorList>
    </citation>
    <scope>NUCLEOTIDE SEQUENCE [LARGE SCALE GENOMIC DNA]</scope>
    <source>
        <strain evidence="2 3">C2014016342</strain>
    </source>
</reference>
<sequence>MKSKTSEFDFIESAVVLFAVIGFAYTLYSFLSFAWNDLSGLQIALAIFAWVILWEIIGAGFIFFYRIFTGRLVILQKLSNLLSKP</sequence>
<feature type="transmembrane region" description="Helical" evidence="1">
    <location>
        <begin position="12"/>
        <end position="31"/>
    </location>
</feature>